<dbReference type="AlphaFoldDB" id="A0A7W3D2V5"/>
<organism evidence="3 4">
    <name type="scientific">Citrobacter freundii</name>
    <dbReference type="NCBI Taxonomy" id="546"/>
    <lineage>
        <taxon>Bacteria</taxon>
        <taxon>Pseudomonadati</taxon>
        <taxon>Pseudomonadota</taxon>
        <taxon>Gammaproteobacteria</taxon>
        <taxon>Enterobacterales</taxon>
        <taxon>Enterobacteriaceae</taxon>
        <taxon>Citrobacter</taxon>
        <taxon>Citrobacter freundii complex</taxon>
    </lineage>
</organism>
<dbReference type="EMBL" id="JABXRI010000001">
    <property type="protein sequence ID" value="MBA8062026.1"/>
    <property type="molecule type" value="Genomic_DNA"/>
</dbReference>
<dbReference type="NCBIfam" id="TIGR03951">
    <property type="entry name" value="Fe_III_red_FhuF"/>
    <property type="match status" value="1"/>
</dbReference>
<dbReference type="GO" id="GO:0003824">
    <property type="term" value="F:catalytic activity"/>
    <property type="evidence" value="ECO:0007669"/>
    <property type="project" value="UniProtKB-ARBA"/>
</dbReference>
<evidence type="ECO:0000313" key="4">
    <source>
        <dbReference type="Proteomes" id="UP000591803"/>
    </source>
</evidence>
<dbReference type="GO" id="GO:0051537">
    <property type="term" value="F:2 iron, 2 sulfur cluster binding"/>
    <property type="evidence" value="ECO:0007669"/>
    <property type="project" value="InterPro"/>
</dbReference>
<evidence type="ECO:0000313" key="3">
    <source>
        <dbReference type="EMBL" id="MBA8062026.1"/>
    </source>
</evidence>
<dbReference type="Pfam" id="PF06276">
    <property type="entry name" value="FhuF"/>
    <property type="match status" value="1"/>
</dbReference>
<accession>A0A7W3D2V5</accession>
<proteinExistence type="predicted"/>
<sequence>MAYRSAPIVEIVEDVIWRSHLPTEMPSLADSVRATIAQTREHLLDFIRLDETPPQGAMTLHEWAQPATLHSLLAVYSDHIYRNQPTLTRENKPLISLWAQWYIGLMMPPLMVALLTQKDAIDVAPEHMHVEFHETGRAACFWIDVHPDRQTTARSPQQRMETLILSALTPVVRALEATGEINGKLIWSNTGYLIHWYLTEMKPLLGDELLAALRQACFFEKQLTCGEDNPLWRTVVPRDGLLVRRTCCQRYRLPDVQQCGDCTLK</sequence>
<feature type="domain" description="Aerobactin siderophore biosynthesis IucA/IucC-like C-terminal" evidence="1">
    <location>
        <begin position="96"/>
        <end position="240"/>
    </location>
</feature>
<dbReference type="NCBIfam" id="NF007932">
    <property type="entry name" value="PRK10647.1"/>
    <property type="match status" value="1"/>
</dbReference>
<gene>
    <name evidence="3" type="primary">fhuF</name>
    <name evidence="3" type="ORF">HV077_06360</name>
</gene>
<evidence type="ECO:0000259" key="2">
    <source>
        <dbReference type="Pfam" id="PF11575"/>
    </source>
</evidence>
<dbReference type="Proteomes" id="UP000591803">
    <property type="component" value="Unassembled WGS sequence"/>
</dbReference>
<dbReference type="InterPro" id="IPR008090">
    <property type="entry name" value="Fe_iron_reduct"/>
</dbReference>
<reference evidence="3 4" key="1">
    <citation type="submission" date="2020-06" db="EMBL/GenBank/DDBJ databases">
        <title>REHAB project genomes.</title>
        <authorList>
            <person name="Shaw L.P."/>
        </authorList>
    </citation>
    <scope>NUCLEOTIDE SEQUENCE [LARGE SCALE GENOMIC DNA]</scope>
    <source>
        <strain evidence="3 4">RHBSTW-00116</strain>
    </source>
</reference>
<protein>
    <submittedName>
        <fullName evidence="3">Siderophore-iron reductase FhuF</fullName>
    </submittedName>
</protein>
<dbReference type="InterPro" id="IPR024726">
    <property type="entry name" value="FhuF_C"/>
</dbReference>
<comment type="caution">
    <text evidence="3">The sequence shown here is derived from an EMBL/GenBank/DDBJ whole genome shotgun (WGS) entry which is preliminary data.</text>
</comment>
<name>A0A7W3D2V5_CITFR</name>
<dbReference type="RefSeq" id="WP_137399158.1">
    <property type="nucleotide sequence ID" value="NZ_CP056229.1"/>
</dbReference>
<dbReference type="Pfam" id="PF11575">
    <property type="entry name" value="FhuF_C"/>
    <property type="match status" value="1"/>
</dbReference>
<feature type="domain" description="Ferric siderophore reductase C-terminal" evidence="2">
    <location>
        <begin position="244"/>
        <end position="264"/>
    </location>
</feature>
<evidence type="ECO:0000259" key="1">
    <source>
        <dbReference type="Pfam" id="PF06276"/>
    </source>
</evidence>
<dbReference type="InterPro" id="IPR022770">
    <property type="entry name" value="IucA/IucC-like_C"/>
</dbReference>
<dbReference type="PRINTS" id="PR01714">
    <property type="entry name" value="2FE2SRDCTASE"/>
</dbReference>